<evidence type="ECO:0008006" key="8">
    <source>
        <dbReference type="Google" id="ProtNLM"/>
    </source>
</evidence>
<proteinExistence type="predicted"/>
<organism evidence="6 7">
    <name type="scientific">Candidatus Electrothrix aarhusensis</name>
    <dbReference type="NCBI Taxonomy" id="1859131"/>
    <lineage>
        <taxon>Bacteria</taxon>
        <taxon>Pseudomonadati</taxon>
        <taxon>Thermodesulfobacteriota</taxon>
        <taxon>Desulfobulbia</taxon>
        <taxon>Desulfobulbales</taxon>
        <taxon>Desulfobulbaceae</taxon>
        <taxon>Candidatus Electrothrix</taxon>
    </lineage>
</organism>
<dbReference type="GO" id="GO:0016020">
    <property type="term" value="C:membrane"/>
    <property type="evidence" value="ECO:0007669"/>
    <property type="project" value="UniProtKB-SubCell"/>
</dbReference>
<sequence>MVEREKTPEADEERTPEAGEVKQECDNSQCDMDSGYCADSCDGSGATPDSIIKKHIIFSMGVGLIPVPMLDLVAITGVQLNMVRKLAEMYEVPFNDHKVKSTLSSLVGVGMTVPLARTLVSLTKMIPVAGQAIGFVTMPITAGATTFAVGKVFNKHFASGGTFLTFDSEKVRDYYNSMFEKGKSVVAEMKK</sequence>
<keyword evidence="7" id="KW-1185">Reference proteome</keyword>
<evidence type="ECO:0000313" key="7">
    <source>
        <dbReference type="Proteomes" id="UP000287853"/>
    </source>
</evidence>
<evidence type="ECO:0000256" key="1">
    <source>
        <dbReference type="ARBA" id="ARBA00004141"/>
    </source>
</evidence>
<dbReference type="EMBL" id="MTKO01000064">
    <property type="protein sequence ID" value="RWX46454.1"/>
    <property type="molecule type" value="Genomic_DNA"/>
</dbReference>
<gene>
    <name evidence="6" type="ORF">H206_00875</name>
</gene>
<protein>
    <recommendedName>
        <fullName evidence="8">GTPase domain-containing protein</fullName>
    </recommendedName>
</protein>
<keyword evidence="4" id="KW-0472">Membrane</keyword>
<feature type="region of interest" description="Disordered" evidence="5">
    <location>
        <begin position="1"/>
        <end position="25"/>
    </location>
</feature>
<accession>A0A3S3R824</accession>
<dbReference type="Pfam" id="PF05128">
    <property type="entry name" value="DUF697"/>
    <property type="match status" value="1"/>
</dbReference>
<keyword evidence="2" id="KW-0812">Transmembrane</keyword>
<keyword evidence="3" id="KW-1133">Transmembrane helix</keyword>
<comment type="caution">
    <text evidence="6">The sequence shown here is derived from an EMBL/GenBank/DDBJ whole genome shotgun (WGS) entry which is preliminary data.</text>
</comment>
<evidence type="ECO:0000256" key="2">
    <source>
        <dbReference type="ARBA" id="ARBA00022692"/>
    </source>
</evidence>
<evidence type="ECO:0000256" key="3">
    <source>
        <dbReference type="ARBA" id="ARBA00022989"/>
    </source>
</evidence>
<reference evidence="6 7" key="1">
    <citation type="submission" date="2017-01" db="EMBL/GenBank/DDBJ databases">
        <title>The cable genome- insights into the physiology and evolution of filamentous bacteria capable of sulfide oxidation via long distance electron transfer.</title>
        <authorList>
            <person name="Schreiber L."/>
            <person name="Bjerg J.T."/>
            <person name="Boggild A."/>
            <person name="Van De Vossenberg J."/>
            <person name="Meysman F."/>
            <person name="Nielsen L.P."/>
            <person name="Schramm A."/>
            <person name="Kjeldsen K.U."/>
        </authorList>
    </citation>
    <scope>NUCLEOTIDE SEQUENCE [LARGE SCALE GENOMIC DNA]</scope>
    <source>
        <strain evidence="6">MCF</strain>
    </source>
</reference>
<dbReference type="InterPro" id="IPR021147">
    <property type="entry name" value="DUF697"/>
</dbReference>
<name>A0A3S3R824_9BACT</name>
<evidence type="ECO:0000256" key="5">
    <source>
        <dbReference type="SAM" id="MobiDB-lite"/>
    </source>
</evidence>
<comment type="subcellular location">
    <subcellularLocation>
        <location evidence="1">Membrane</location>
        <topology evidence="1">Multi-pass membrane protein</topology>
    </subcellularLocation>
</comment>
<dbReference type="AlphaFoldDB" id="A0A3S3R824"/>
<evidence type="ECO:0000313" key="6">
    <source>
        <dbReference type="EMBL" id="RWX46454.1"/>
    </source>
</evidence>
<evidence type="ECO:0000256" key="4">
    <source>
        <dbReference type="ARBA" id="ARBA00023136"/>
    </source>
</evidence>
<dbReference type="Proteomes" id="UP000287853">
    <property type="component" value="Unassembled WGS sequence"/>
</dbReference>